<name>A0ABM3S2B7_BALAC</name>
<keyword evidence="1" id="KW-0175">Coiled coil</keyword>
<proteinExistence type="predicted"/>
<dbReference type="PANTHER" id="PTHR33331:SF13">
    <property type="entry name" value="COILED-COIL DOMAIN CONTAINING 162"/>
    <property type="match status" value="1"/>
</dbReference>
<gene>
    <name evidence="3" type="primary">LOC103000602</name>
</gene>
<protein>
    <submittedName>
        <fullName evidence="3">LOW QUALITY PROTEIN: coiled-coil domain-containing protein 162-like</fullName>
    </submittedName>
</protein>
<evidence type="ECO:0000313" key="2">
    <source>
        <dbReference type="Proteomes" id="UP001652580"/>
    </source>
</evidence>
<dbReference type="GeneID" id="103000602"/>
<sequence length="444" mass="51548">MKENFSVIRPQIVENFVQRLLENYQDGGLEITFRKDHLEACLLSLGCDMMARERSNFENYSMCYKHVLEHARQKLCQKEQELDIIRRGQSPPEDKAGQIAELSHNVIMEVTALRARLTDLEEETLNLKKQIQKEVPEEYEALVQALFVTCLHITEKLEENQLNLIQKVCELIGEVRTEGIDNTKERLKKKWGSARPDEEMKENPAIEQLLAVEQDNCSLAALVRKMRSLGHWRLAVQQAHFRGQLSRAEKAQLLKELERRVTQEALHQQQLDLMKTSSMEKLLEDVEQKEQHLQLLTEEAKRASKLGQLQQKKIQRELRQMRSRLAHEHSVELDAFQWVEELQSQLNDTERSSAQRSSPGGLISQAHYSLSSASTSSRDTQQHLLKTHLMGSKITRRIQRPKTVPIKHKKRIDHVFLPNVAENVQLSAFQVKMAPSRIPFRPDW</sequence>
<dbReference type="InterPro" id="IPR040401">
    <property type="entry name" value="CCDC162"/>
</dbReference>
<feature type="coiled-coil region" evidence="1">
    <location>
        <begin position="279"/>
        <end position="306"/>
    </location>
</feature>
<dbReference type="RefSeq" id="XP_057383988.1">
    <property type="nucleotide sequence ID" value="XM_057528005.1"/>
</dbReference>
<dbReference type="Proteomes" id="UP001652580">
    <property type="component" value="Chromosome 14"/>
</dbReference>
<organism evidence="2 3">
    <name type="scientific">Balaenoptera acutorostrata</name>
    <name type="common">Common minke whale</name>
    <name type="synonym">Balaena rostrata</name>
    <dbReference type="NCBI Taxonomy" id="9767"/>
    <lineage>
        <taxon>Eukaryota</taxon>
        <taxon>Metazoa</taxon>
        <taxon>Chordata</taxon>
        <taxon>Craniata</taxon>
        <taxon>Vertebrata</taxon>
        <taxon>Euteleostomi</taxon>
        <taxon>Mammalia</taxon>
        <taxon>Eutheria</taxon>
        <taxon>Laurasiatheria</taxon>
        <taxon>Artiodactyla</taxon>
        <taxon>Whippomorpha</taxon>
        <taxon>Cetacea</taxon>
        <taxon>Mysticeti</taxon>
        <taxon>Balaenopteridae</taxon>
        <taxon>Balaenoptera</taxon>
    </lineage>
</organism>
<keyword evidence="2" id="KW-1185">Reference proteome</keyword>
<evidence type="ECO:0000313" key="3">
    <source>
        <dbReference type="RefSeq" id="XP_057383988.1"/>
    </source>
</evidence>
<evidence type="ECO:0000256" key="1">
    <source>
        <dbReference type="SAM" id="Coils"/>
    </source>
</evidence>
<dbReference type="PANTHER" id="PTHR33331">
    <property type="entry name" value="COILED-COIL DOMAIN-CONTAINING PROTEIN 162"/>
    <property type="match status" value="1"/>
</dbReference>
<reference evidence="3" key="1">
    <citation type="submission" date="2025-08" db="UniProtKB">
        <authorList>
            <consortium name="RefSeq"/>
        </authorList>
    </citation>
    <scope>IDENTIFICATION</scope>
</reference>
<accession>A0ABM3S2B7</accession>